<keyword evidence="16" id="KW-1185">Reference proteome</keyword>
<evidence type="ECO:0000256" key="1">
    <source>
        <dbReference type="ARBA" id="ARBA00004651"/>
    </source>
</evidence>
<evidence type="ECO:0000256" key="7">
    <source>
        <dbReference type="ARBA" id="ARBA00023065"/>
    </source>
</evidence>
<keyword evidence="12 13" id="KW-0407">Ion channel</keyword>
<evidence type="ECO:0000313" key="16">
    <source>
        <dbReference type="Proteomes" id="UP000198287"/>
    </source>
</evidence>
<feature type="transmembrane region" description="Helical" evidence="13">
    <location>
        <begin position="59"/>
        <end position="83"/>
    </location>
</feature>
<keyword evidence="9 13" id="KW-0869">Chloride channel</keyword>
<keyword evidence="8 13" id="KW-0472">Membrane</keyword>
<evidence type="ECO:0000256" key="8">
    <source>
        <dbReference type="ARBA" id="ARBA00023136"/>
    </source>
</evidence>
<dbReference type="PANTHER" id="PTHR12424:SF8">
    <property type="entry name" value="PROTEIN TWEETY"/>
    <property type="match status" value="1"/>
</dbReference>
<evidence type="ECO:0000256" key="13">
    <source>
        <dbReference type="RuleBase" id="RU361114"/>
    </source>
</evidence>
<evidence type="ECO:0000256" key="5">
    <source>
        <dbReference type="ARBA" id="ARBA00022692"/>
    </source>
</evidence>
<keyword evidence="11 13" id="KW-0868">Chloride</keyword>
<evidence type="ECO:0000256" key="12">
    <source>
        <dbReference type="ARBA" id="ARBA00023303"/>
    </source>
</evidence>
<keyword evidence="7 13" id="KW-0406">Ion transport</keyword>
<feature type="region of interest" description="Disordered" evidence="14">
    <location>
        <begin position="483"/>
        <end position="518"/>
    </location>
</feature>
<reference evidence="15 16" key="1">
    <citation type="submission" date="2015-12" db="EMBL/GenBank/DDBJ databases">
        <title>The genome of Folsomia candida.</title>
        <authorList>
            <person name="Faddeeva A."/>
            <person name="Derks M.F."/>
            <person name="Anvar Y."/>
            <person name="Smit S."/>
            <person name="Van Straalen N."/>
            <person name="Roelofs D."/>
        </authorList>
    </citation>
    <scope>NUCLEOTIDE SEQUENCE [LARGE SCALE GENOMIC DNA]</scope>
    <source>
        <strain evidence="15 16">VU population</strain>
        <tissue evidence="15">Whole body</tissue>
    </source>
</reference>
<keyword evidence="10" id="KW-0325">Glycoprotein</keyword>
<dbReference type="AlphaFoldDB" id="A0A226EEU9"/>
<organism evidence="15 16">
    <name type="scientific">Folsomia candida</name>
    <name type="common">Springtail</name>
    <dbReference type="NCBI Taxonomy" id="158441"/>
    <lineage>
        <taxon>Eukaryota</taxon>
        <taxon>Metazoa</taxon>
        <taxon>Ecdysozoa</taxon>
        <taxon>Arthropoda</taxon>
        <taxon>Hexapoda</taxon>
        <taxon>Collembola</taxon>
        <taxon>Entomobryomorpha</taxon>
        <taxon>Isotomoidea</taxon>
        <taxon>Isotomidae</taxon>
        <taxon>Proisotominae</taxon>
        <taxon>Folsomia</taxon>
    </lineage>
</organism>
<comment type="subcellular location">
    <subcellularLocation>
        <location evidence="1 13">Cell membrane</location>
        <topology evidence="1 13">Multi-pass membrane protein</topology>
    </subcellularLocation>
</comment>
<dbReference type="OrthoDB" id="187568at2759"/>
<keyword evidence="6 13" id="KW-1133">Transmembrane helix</keyword>
<feature type="compositionally biased region" description="Gly residues" evidence="14">
    <location>
        <begin position="491"/>
        <end position="507"/>
    </location>
</feature>
<comment type="function">
    <text evidence="13">Probable chloride channel.</text>
</comment>
<feature type="transmembrane region" description="Helical" evidence="13">
    <location>
        <begin position="258"/>
        <end position="281"/>
    </location>
</feature>
<keyword evidence="4" id="KW-1003">Cell membrane</keyword>
<comment type="similarity">
    <text evidence="2 13">Belongs to the tweety family.</text>
</comment>
<evidence type="ECO:0000256" key="11">
    <source>
        <dbReference type="ARBA" id="ARBA00023214"/>
    </source>
</evidence>
<dbReference type="GO" id="GO:0034707">
    <property type="term" value="C:chloride channel complex"/>
    <property type="evidence" value="ECO:0007669"/>
    <property type="project" value="UniProtKB-UniRule"/>
</dbReference>
<dbReference type="Pfam" id="PF04906">
    <property type="entry name" value="Tweety"/>
    <property type="match status" value="2"/>
</dbReference>
<evidence type="ECO:0000256" key="3">
    <source>
        <dbReference type="ARBA" id="ARBA00022448"/>
    </source>
</evidence>
<proteinExistence type="inferred from homology"/>
<dbReference type="GO" id="GO:0005229">
    <property type="term" value="F:intracellularly calcium-gated chloride channel activity"/>
    <property type="evidence" value="ECO:0007669"/>
    <property type="project" value="TreeGrafter"/>
</dbReference>
<feature type="compositionally biased region" description="Polar residues" evidence="14">
    <location>
        <begin position="509"/>
        <end position="518"/>
    </location>
</feature>
<keyword evidence="5 13" id="KW-0812">Transmembrane</keyword>
<sequence>MMMNSGGMSSSNSGLGKVYPQGLPPWLARFFHRFPHVNVTGHRVNSTFDWRNEVYVESLGILACLPALLLIFFLLILLLYLLTRCCDRHAKRDRPLICLKVLLGFLALTCCAAIGLGLYGNDDFHNGIESFVSSLRNIQAYFDFVKNQTLEAQSSISEGVFPLMSQLGVVFERPLPNNTIHVELLAQMTYMEQNMTSTLDNARTLARYFDELIQVSPHSTTQLIETIRWPTTLALLIIFIIFCVILFYAIVRHSRCCFITFSVLGLIAVILNWCLVSFYLASAVALADICVNPTRAAVTELSIGRSISPEISSYYLDCEPKMLDLLEDPMHELVQPVHSLNKPIYGKTDTFDNSVLDSQTALAGAQHTLRVINSITSEVYPSGDVDTIIDGLFRELYNVEAYLQEIAARGECQPTHLHWKKGVEGVCGTSLFGLALLLVSGLATALLFTLLVGFDSHTWIYIQRRKRYLQKEEIAFLPSSYDGGHSHAHGHGTGSTGRGGRRSGGAGSNSPYNIVSNWDTQPTTTPLYY</sequence>
<dbReference type="PANTHER" id="PTHR12424">
    <property type="entry name" value="TWEETY-RELATED"/>
    <property type="match status" value="1"/>
</dbReference>
<dbReference type="Proteomes" id="UP000198287">
    <property type="component" value="Unassembled WGS sequence"/>
</dbReference>
<dbReference type="GO" id="GO:0072320">
    <property type="term" value="F:volume-sensitive chloride channel activity"/>
    <property type="evidence" value="ECO:0007669"/>
    <property type="project" value="TreeGrafter"/>
</dbReference>
<evidence type="ECO:0000256" key="4">
    <source>
        <dbReference type="ARBA" id="ARBA00022475"/>
    </source>
</evidence>
<evidence type="ECO:0000256" key="10">
    <source>
        <dbReference type="ARBA" id="ARBA00023180"/>
    </source>
</evidence>
<dbReference type="InterPro" id="IPR006990">
    <property type="entry name" value="Tweety"/>
</dbReference>
<evidence type="ECO:0000256" key="6">
    <source>
        <dbReference type="ARBA" id="ARBA00022989"/>
    </source>
</evidence>
<evidence type="ECO:0000256" key="2">
    <source>
        <dbReference type="ARBA" id="ARBA00009849"/>
    </source>
</evidence>
<dbReference type="OMA" id="ASYIEYY"/>
<dbReference type="EMBL" id="LNIX01000004">
    <property type="protein sequence ID" value="OXA55597.1"/>
    <property type="molecule type" value="Genomic_DNA"/>
</dbReference>
<dbReference type="STRING" id="158441.A0A226EEU9"/>
<keyword evidence="3 13" id="KW-0813">Transport</keyword>
<protein>
    <recommendedName>
        <fullName evidence="13">Protein tweety homolog</fullName>
    </recommendedName>
</protein>
<gene>
    <name evidence="15" type="ORF">Fcan01_09904</name>
</gene>
<feature type="transmembrane region" description="Helical" evidence="13">
    <location>
        <begin position="233"/>
        <end position="251"/>
    </location>
</feature>
<comment type="caution">
    <text evidence="15">The sequence shown here is derived from an EMBL/GenBank/DDBJ whole genome shotgun (WGS) entry which is preliminary data.</text>
</comment>
<feature type="transmembrane region" description="Helical" evidence="13">
    <location>
        <begin position="95"/>
        <end position="119"/>
    </location>
</feature>
<accession>A0A226EEU9</accession>
<name>A0A226EEU9_FOLCA</name>
<evidence type="ECO:0000256" key="14">
    <source>
        <dbReference type="SAM" id="MobiDB-lite"/>
    </source>
</evidence>
<feature type="transmembrane region" description="Helical" evidence="13">
    <location>
        <begin position="431"/>
        <end position="454"/>
    </location>
</feature>
<evidence type="ECO:0000256" key="9">
    <source>
        <dbReference type="ARBA" id="ARBA00023173"/>
    </source>
</evidence>
<evidence type="ECO:0000313" key="15">
    <source>
        <dbReference type="EMBL" id="OXA55597.1"/>
    </source>
</evidence>
<dbReference type="GO" id="GO:0005886">
    <property type="term" value="C:plasma membrane"/>
    <property type="evidence" value="ECO:0007669"/>
    <property type="project" value="UniProtKB-SubCell"/>
</dbReference>